<name>A0A8E2F7L5_9PEZI</name>
<feature type="compositionally biased region" description="Polar residues" evidence="1">
    <location>
        <begin position="34"/>
        <end position="44"/>
    </location>
</feature>
<dbReference type="EMBL" id="KV749027">
    <property type="protein sequence ID" value="OCL11591.1"/>
    <property type="molecule type" value="Genomic_DNA"/>
</dbReference>
<gene>
    <name evidence="2" type="ORF">AOQ84DRAFT_437589</name>
</gene>
<dbReference type="Proteomes" id="UP000250140">
    <property type="component" value="Unassembled WGS sequence"/>
</dbReference>
<dbReference type="AlphaFoldDB" id="A0A8E2F7L5"/>
<feature type="region of interest" description="Disordered" evidence="1">
    <location>
        <begin position="81"/>
        <end position="102"/>
    </location>
</feature>
<proteinExistence type="predicted"/>
<reference evidence="2 3" key="1">
    <citation type="journal article" date="2016" name="Nat. Commun.">
        <title>Ectomycorrhizal ecology is imprinted in the genome of the dominant symbiotic fungus Cenococcum geophilum.</title>
        <authorList>
            <consortium name="DOE Joint Genome Institute"/>
            <person name="Peter M."/>
            <person name="Kohler A."/>
            <person name="Ohm R.A."/>
            <person name="Kuo A."/>
            <person name="Krutzmann J."/>
            <person name="Morin E."/>
            <person name="Arend M."/>
            <person name="Barry K.W."/>
            <person name="Binder M."/>
            <person name="Choi C."/>
            <person name="Clum A."/>
            <person name="Copeland A."/>
            <person name="Grisel N."/>
            <person name="Haridas S."/>
            <person name="Kipfer T."/>
            <person name="LaButti K."/>
            <person name="Lindquist E."/>
            <person name="Lipzen A."/>
            <person name="Maire R."/>
            <person name="Meier B."/>
            <person name="Mihaltcheva S."/>
            <person name="Molinier V."/>
            <person name="Murat C."/>
            <person name="Poggeler S."/>
            <person name="Quandt C.A."/>
            <person name="Sperisen C."/>
            <person name="Tritt A."/>
            <person name="Tisserant E."/>
            <person name="Crous P.W."/>
            <person name="Henrissat B."/>
            <person name="Nehls U."/>
            <person name="Egli S."/>
            <person name="Spatafora J.W."/>
            <person name="Grigoriev I.V."/>
            <person name="Martin F.M."/>
        </authorList>
    </citation>
    <scope>NUCLEOTIDE SEQUENCE [LARGE SCALE GENOMIC DNA]</scope>
    <source>
        <strain evidence="2 3">CBS 207.34</strain>
    </source>
</reference>
<accession>A0A8E2F7L5</accession>
<feature type="region of interest" description="Disordered" evidence="1">
    <location>
        <begin position="31"/>
        <end position="69"/>
    </location>
</feature>
<organism evidence="2 3">
    <name type="scientific">Glonium stellatum</name>
    <dbReference type="NCBI Taxonomy" id="574774"/>
    <lineage>
        <taxon>Eukaryota</taxon>
        <taxon>Fungi</taxon>
        <taxon>Dikarya</taxon>
        <taxon>Ascomycota</taxon>
        <taxon>Pezizomycotina</taxon>
        <taxon>Dothideomycetes</taxon>
        <taxon>Pleosporomycetidae</taxon>
        <taxon>Gloniales</taxon>
        <taxon>Gloniaceae</taxon>
        <taxon>Glonium</taxon>
    </lineage>
</organism>
<protein>
    <submittedName>
        <fullName evidence="2">Uncharacterized protein</fullName>
    </submittedName>
</protein>
<evidence type="ECO:0000313" key="3">
    <source>
        <dbReference type="Proteomes" id="UP000250140"/>
    </source>
</evidence>
<sequence length="130" mass="13477">MTSRPSGLIDWTLVAFVSAYGLESHTLSHKALSHSRTPALTSVASRKPSSPPPTSRIGGMQGEDLSNGPAVLVSVTDSANPQTAVGGCSPQSPIPRDADRSPGWSLCPSLLPRFSLASPSPLPRFGKLCG</sequence>
<evidence type="ECO:0000313" key="2">
    <source>
        <dbReference type="EMBL" id="OCL11591.1"/>
    </source>
</evidence>
<evidence type="ECO:0000256" key="1">
    <source>
        <dbReference type="SAM" id="MobiDB-lite"/>
    </source>
</evidence>
<keyword evidence="3" id="KW-1185">Reference proteome</keyword>